<evidence type="ECO:0000313" key="2">
    <source>
        <dbReference type="EMBL" id="KXL53734.1"/>
    </source>
</evidence>
<accession>A0A136WGX7</accession>
<organism evidence="2 3">
    <name type="scientific">Anaerotignum neopropionicum</name>
    <dbReference type="NCBI Taxonomy" id="36847"/>
    <lineage>
        <taxon>Bacteria</taxon>
        <taxon>Bacillati</taxon>
        <taxon>Bacillota</taxon>
        <taxon>Clostridia</taxon>
        <taxon>Lachnospirales</taxon>
        <taxon>Anaerotignaceae</taxon>
        <taxon>Anaerotignum</taxon>
    </lineage>
</organism>
<feature type="transmembrane region" description="Helical" evidence="1">
    <location>
        <begin position="58"/>
        <end position="81"/>
    </location>
</feature>
<keyword evidence="1" id="KW-0812">Transmembrane</keyword>
<evidence type="ECO:0000256" key="1">
    <source>
        <dbReference type="SAM" id="Phobius"/>
    </source>
</evidence>
<dbReference type="Proteomes" id="UP000070539">
    <property type="component" value="Unassembled WGS sequence"/>
</dbReference>
<dbReference type="RefSeq" id="WP_066085429.1">
    <property type="nucleotide sequence ID" value="NZ_LRVM01000002.1"/>
</dbReference>
<keyword evidence="1" id="KW-1133">Transmembrane helix</keyword>
<keyword evidence="3" id="KW-1185">Reference proteome</keyword>
<name>A0A136WGX7_9FIRM</name>
<evidence type="ECO:0000313" key="3">
    <source>
        <dbReference type="Proteomes" id="UP000070539"/>
    </source>
</evidence>
<feature type="transmembrane region" description="Helical" evidence="1">
    <location>
        <begin position="87"/>
        <end position="109"/>
    </location>
</feature>
<proteinExistence type="predicted"/>
<protein>
    <submittedName>
        <fullName evidence="2">Uncharacterized protein</fullName>
    </submittedName>
</protein>
<dbReference type="AlphaFoldDB" id="A0A136WGX7"/>
<reference evidence="2 3" key="1">
    <citation type="submission" date="2016-01" db="EMBL/GenBank/DDBJ databases">
        <title>Genome sequence of Clostridium neopropionicum X4, DSM-3847.</title>
        <authorList>
            <person name="Poehlein A."/>
            <person name="Beck M.H."/>
            <person name="Bengelsdorf F.R."/>
            <person name="Daniel R."/>
            <person name="Duerre P."/>
        </authorList>
    </citation>
    <scope>NUCLEOTIDE SEQUENCE [LARGE SCALE GENOMIC DNA]</scope>
    <source>
        <strain evidence="2 3">DSM-3847</strain>
    </source>
</reference>
<sequence length="113" mass="12630">MKNVPMFLRLGYGSTSEISNLDPTVKLSLVLFAVAAMVIVFFVEFLRRKANNDTSPDFFGAVSARETMVFLIGFAIVFSLFRFLNNYFISVFPSVPLGLVAGALSLKIYKKFK</sequence>
<comment type="caution">
    <text evidence="2">The sequence shown here is derived from an EMBL/GenBank/DDBJ whole genome shotgun (WGS) entry which is preliminary data.</text>
</comment>
<feature type="transmembrane region" description="Helical" evidence="1">
    <location>
        <begin position="27"/>
        <end position="46"/>
    </location>
</feature>
<gene>
    <name evidence="2" type="ORF">CLNEO_09600</name>
</gene>
<keyword evidence="1" id="KW-0472">Membrane</keyword>
<dbReference type="EMBL" id="LRVM01000002">
    <property type="protein sequence ID" value="KXL53734.1"/>
    <property type="molecule type" value="Genomic_DNA"/>
</dbReference>